<comment type="caution">
    <text evidence="3">The sequence shown here is derived from an EMBL/GenBank/DDBJ whole genome shotgun (WGS) entry which is preliminary data.</text>
</comment>
<protein>
    <submittedName>
        <fullName evidence="3">Uncharacterized protein</fullName>
    </submittedName>
</protein>
<keyword evidence="2" id="KW-0732">Signal</keyword>
<accession>A0A317WYF0</accession>
<evidence type="ECO:0000256" key="2">
    <source>
        <dbReference type="SAM" id="SignalP"/>
    </source>
</evidence>
<reference evidence="3 4" key="1">
    <citation type="submission" date="2016-12" db="EMBL/GenBank/DDBJ databases">
        <title>The genomes of Aspergillus section Nigri reveals drivers in fungal speciation.</title>
        <authorList>
            <consortium name="DOE Joint Genome Institute"/>
            <person name="Vesth T.C."/>
            <person name="Nybo J."/>
            <person name="Theobald S."/>
            <person name="Brandl J."/>
            <person name="Frisvad J.C."/>
            <person name="Nielsen K.F."/>
            <person name="Lyhne E.K."/>
            <person name="Kogle M.E."/>
            <person name="Kuo A."/>
            <person name="Riley R."/>
            <person name="Clum A."/>
            <person name="Nolan M."/>
            <person name="Lipzen A."/>
            <person name="Salamov A."/>
            <person name="Henrissat B."/>
            <person name="Wiebenga A."/>
            <person name="De Vries R.P."/>
            <person name="Grigoriev I.V."/>
            <person name="Mortensen U.H."/>
            <person name="Andersen M.R."/>
            <person name="Baker S.E."/>
        </authorList>
    </citation>
    <scope>NUCLEOTIDE SEQUENCE [LARGE SCALE GENOMIC DNA]</scope>
    <source>
        <strain evidence="3 4">CBS 115572</strain>
    </source>
</reference>
<feature type="compositionally biased region" description="Basic and acidic residues" evidence="1">
    <location>
        <begin position="78"/>
        <end position="88"/>
    </location>
</feature>
<evidence type="ECO:0000313" key="3">
    <source>
        <dbReference type="EMBL" id="PWY91436.1"/>
    </source>
</evidence>
<dbReference type="GeneID" id="37109480"/>
<evidence type="ECO:0000256" key="1">
    <source>
        <dbReference type="SAM" id="MobiDB-lite"/>
    </source>
</evidence>
<organism evidence="3 4">
    <name type="scientific">Aspergillus sclerotioniger CBS 115572</name>
    <dbReference type="NCBI Taxonomy" id="1450535"/>
    <lineage>
        <taxon>Eukaryota</taxon>
        <taxon>Fungi</taxon>
        <taxon>Dikarya</taxon>
        <taxon>Ascomycota</taxon>
        <taxon>Pezizomycotina</taxon>
        <taxon>Eurotiomycetes</taxon>
        <taxon>Eurotiomycetidae</taxon>
        <taxon>Eurotiales</taxon>
        <taxon>Aspergillaceae</taxon>
        <taxon>Aspergillus</taxon>
        <taxon>Aspergillus subgen. Circumdati</taxon>
    </lineage>
</organism>
<evidence type="ECO:0000313" key="4">
    <source>
        <dbReference type="Proteomes" id="UP000246702"/>
    </source>
</evidence>
<gene>
    <name evidence="3" type="ORF">BO94DRAFT_393376</name>
</gene>
<feature type="chain" id="PRO_5016403531" evidence="2">
    <location>
        <begin position="20"/>
        <end position="151"/>
    </location>
</feature>
<proteinExistence type="predicted"/>
<dbReference type="OrthoDB" id="10620761at2759"/>
<feature type="signal peptide" evidence="2">
    <location>
        <begin position="1"/>
        <end position="19"/>
    </location>
</feature>
<sequence length="151" mass="16972">MVIFILSFFFRIPLIPCIAINSFLPIDRHRPSPHPHPPPLAPSPVDRLNEGWNSFPFEAKVKTNSPTHPMHAAQSGHLVDRRIPDPSTRRPGQADLVHAQHLRSASSIALRQVLSRVQLHIHWRSPGIKCRAAHLDSSQICECSAKVSDKR</sequence>
<keyword evidence="4" id="KW-1185">Reference proteome</keyword>
<dbReference type="EMBL" id="MSFK01000009">
    <property type="protein sequence ID" value="PWY91436.1"/>
    <property type="molecule type" value="Genomic_DNA"/>
</dbReference>
<dbReference type="RefSeq" id="XP_025469164.1">
    <property type="nucleotide sequence ID" value="XM_025607337.1"/>
</dbReference>
<feature type="region of interest" description="Disordered" evidence="1">
    <location>
        <begin position="63"/>
        <end position="92"/>
    </location>
</feature>
<name>A0A317WYF0_9EURO</name>
<dbReference type="AlphaFoldDB" id="A0A317WYF0"/>
<dbReference type="Proteomes" id="UP000246702">
    <property type="component" value="Unassembled WGS sequence"/>
</dbReference>